<accession>A0AAU7XG66</accession>
<organism evidence="1">
    <name type="scientific">Methyloraptor flagellatus</name>
    <dbReference type="NCBI Taxonomy" id="3162530"/>
    <lineage>
        <taxon>Bacteria</taxon>
        <taxon>Pseudomonadati</taxon>
        <taxon>Pseudomonadota</taxon>
        <taxon>Alphaproteobacteria</taxon>
        <taxon>Hyphomicrobiales</taxon>
        <taxon>Ancalomicrobiaceae</taxon>
        <taxon>Methyloraptor</taxon>
    </lineage>
</organism>
<keyword evidence="1" id="KW-0614">Plasmid</keyword>
<sequence>MYVFASAKKPSKPVGFPPEEISEDLLVHYWRKHPDLHGWMEQLWRAKGGEGLFNCEPVVLTAEDLDHLEESIRSRRLPHTSGFFFGETDGSERSGDLAFVEKARWFLGQGLTVFYTSWW</sequence>
<name>A0AAU7XG66_9HYPH</name>
<keyword evidence="1" id="KW-0808">Transferase</keyword>
<evidence type="ECO:0000313" key="1">
    <source>
        <dbReference type="EMBL" id="XBY47032.1"/>
    </source>
</evidence>
<proteinExistence type="predicted"/>
<dbReference type="KEGG" id="mflg:ABS361_22620"/>
<gene>
    <name evidence="1" type="ORF">ABS361_22620</name>
</gene>
<dbReference type="AlphaFoldDB" id="A0AAU7XG66"/>
<geneLocation type="plasmid" evidence="1">
    <name>p_s20</name>
</geneLocation>
<protein>
    <submittedName>
        <fullName evidence="1">Phosphoglycerate kinase</fullName>
    </submittedName>
</protein>
<dbReference type="RefSeq" id="WP_407052117.1">
    <property type="nucleotide sequence ID" value="NZ_CP158569.1"/>
</dbReference>
<dbReference type="GO" id="GO:0016301">
    <property type="term" value="F:kinase activity"/>
    <property type="evidence" value="ECO:0007669"/>
    <property type="project" value="UniProtKB-KW"/>
</dbReference>
<dbReference type="EMBL" id="CP158569">
    <property type="protein sequence ID" value="XBY47032.1"/>
    <property type="molecule type" value="Genomic_DNA"/>
</dbReference>
<reference evidence="1" key="1">
    <citation type="submission" date="2024-06" db="EMBL/GenBank/DDBJ databases">
        <title>Methylostella associata gen. nov., sp. nov., a novel Ancalomicrobiaceae-affiliated facultatively methylotrophic bacteria that feed on methanotrophs of the genus Methylococcus.</title>
        <authorList>
            <person name="Saltykova V."/>
            <person name="Danilova O.V."/>
            <person name="Oshkin I.Y."/>
            <person name="Belova S.E."/>
            <person name="Pimenov N.V."/>
            <person name="Dedysh S.N."/>
        </authorList>
    </citation>
    <scope>NUCLEOTIDE SEQUENCE</scope>
    <source>
        <strain evidence="1">S20</strain>
        <plasmid evidence="1">p_s20</plasmid>
    </source>
</reference>
<keyword evidence="1" id="KW-0418">Kinase</keyword>